<dbReference type="GeneID" id="54579865"/>
<feature type="region of interest" description="Disordered" evidence="6">
    <location>
        <begin position="429"/>
        <end position="486"/>
    </location>
</feature>
<evidence type="ECO:0000256" key="6">
    <source>
        <dbReference type="SAM" id="MobiDB-lite"/>
    </source>
</evidence>
<evidence type="ECO:0000256" key="3">
    <source>
        <dbReference type="ARBA" id="ARBA00022989"/>
    </source>
</evidence>
<evidence type="ECO:0000256" key="4">
    <source>
        <dbReference type="ARBA" id="ARBA00023136"/>
    </source>
</evidence>
<dbReference type="Proteomes" id="UP000800094">
    <property type="component" value="Unassembled WGS sequence"/>
</dbReference>
<reference evidence="9" key="1">
    <citation type="journal article" date="2020" name="Stud. Mycol.">
        <title>101 Dothideomycetes genomes: a test case for predicting lifestyles and emergence of pathogens.</title>
        <authorList>
            <person name="Haridas S."/>
            <person name="Albert R."/>
            <person name="Binder M."/>
            <person name="Bloem J."/>
            <person name="Labutti K."/>
            <person name="Salamov A."/>
            <person name="Andreopoulos B."/>
            <person name="Baker S."/>
            <person name="Barry K."/>
            <person name="Bills G."/>
            <person name="Bluhm B."/>
            <person name="Cannon C."/>
            <person name="Castanera R."/>
            <person name="Culley D."/>
            <person name="Daum C."/>
            <person name="Ezra D."/>
            <person name="Gonzalez J."/>
            <person name="Henrissat B."/>
            <person name="Kuo A."/>
            <person name="Liang C."/>
            <person name="Lipzen A."/>
            <person name="Lutzoni F."/>
            <person name="Magnuson J."/>
            <person name="Mondo S."/>
            <person name="Nolan M."/>
            <person name="Ohm R."/>
            <person name="Pangilinan J."/>
            <person name="Park H.-J."/>
            <person name="Ramirez L."/>
            <person name="Alfaro M."/>
            <person name="Sun H."/>
            <person name="Tritt A."/>
            <person name="Yoshinaga Y."/>
            <person name="Zwiers L.-H."/>
            <person name="Turgeon B."/>
            <person name="Goodwin S."/>
            <person name="Spatafora J."/>
            <person name="Crous P."/>
            <person name="Grigoriev I."/>
        </authorList>
    </citation>
    <scope>NUCLEOTIDE SEQUENCE</scope>
    <source>
        <strain evidence="9">CBS 122368</strain>
    </source>
</reference>
<dbReference type="PANTHER" id="PTHR33048:SF123">
    <property type="entry name" value="INTEGRAL MEMBRANE PROTEIN"/>
    <property type="match status" value="1"/>
</dbReference>
<keyword evidence="4 7" id="KW-0472">Membrane</keyword>
<comment type="similarity">
    <text evidence="5">Belongs to the SAT4 family.</text>
</comment>
<evidence type="ECO:0000256" key="5">
    <source>
        <dbReference type="ARBA" id="ARBA00038359"/>
    </source>
</evidence>
<evidence type="ECO:0000259" key="8">
    <source>
        <dbReference type="Pfam" id="PF20684"/>
    </source>
</evidence>
<protein>
    <recommendedName>
        <fullName evidence="8">Rhodopsin domain-containing protein</fullName>
    </recommendedName>
</protein>
<name>A0A6A6IZG1_9PLEO</name>
<dbReference type="Pfam" id="PF20684">
    <property type="entry name" value="Fung_rhodopsin"/>
    <property type="match status" value="1"/>
</dbReference>
<feature type="transmembrane region" description="Helical" evidence="7">
    <location>
        <begin position="59"/>
        <end position="82"/>
    </location>
</feature>
<dbReference type="OrthoDB" id="444631at2759"/>
<dbReference type="InterPro" id="IPR052337">
    <property type="entry name" value="SAT4-like"/>
</dbReference>
<feature type="domain" description="Rhodopsin" evidence="8">
    <location>
        <begin position="41"/>
        <end position="279"/>
    </location>
</feature>
<evidence type="ECO:0000256" key="2">
    <source>
        <dbReference type="ARBA" id="ARBA00022692"/>
    </source>
</evidence>
<feature type="transmembrane region" description="Helical" evidence="7">
    <location>
        <begin position="136"/>
        <end position="157"/>
    </location>
</feature>
<dbReference type="PANTHER" id="PTHR33048">
    <property type="entry name" value="PTH11-LIKE INTEGRAL MEMBRANE PROTEIN (AFU_ORTHOLOGUE AFUA_5G11245)"/>
    <property type="match status" value="1"/>
</dbReference>
<evidence type="ECO:0000256" key="7">
    <source>
        <dbReference type="SAM" id="Phobius"/>
    </source>
</evidence>
<feature type="transmembrane region" description="Helical" evidence="7">
    <location>
        <begin position="218"/>
        <end position="239"/>
    </location>
</feature>
<keyword evidence="2 7" id="KW-0812">Transmembrane</keyword>
<sequence>MTHPSPEQLSWMQAHADDDRRTWLVGANVACLVVAYVSVGLRFMSRLKIGTHLGLDDWLICGAAVCVTGHVSCLLVAAKHGFGRHIIFMDNPKTFVLVTLTAQTFYNLTIPFIKLSILCLYKRIFHRTTGWFTPTLWLSALFVFLFTIPQIFVYIFQCVPIESLWTELGPGSKVVCINFKAAIIVFGVINIVTDWWILALPIPVVQGLHLDKRTRFSICSLFLIGGFVCIISIVRLIYAKNVETVDPTWDYVPISTISTIEASAGILAACMPTWRPLFRFLGRGITSYFSSSSAKSERGNSLHYGNNIDIGRGRAWSRSRSKSRSRKGRSAAEAARGMKWECKGGSGRSETSMSGESAEKILKHKGVVQTPDIELELGVTSEQSRVGGTALPLDAHVRSKSPLDFRTAVEATAGADRWEGLMQQQRLKNERGRARATSPATPPPRSFGDVAFGGRRMASGELEGRRSAEGTRGRSTSGTGWGPGMEGIMVTKTVTREVV</sequence>
<dbReference type="AlphaFoldDB" id="A0A6A6IZG1"/>
<organism evidence="9 10">
    <name type="scientific">Trematosphaeria pertusa</name>
    <dbReference type="NCBI Taxonomy" id="390896"/>
    <lineage>
        <taxon>Eukaryota</taxon>
        <taxon>Fungi</taxon>
        <taxon>Dikarya</taxon>
        <taxon>Ascomycota</taxon>
        <taxon>Pezizomycotina</taxon>
        <taxon>Dothideomycetes</taxon>
        <taxon>Pleosporomycetidae</taxon>
        <taxon>Pleosporales</taxon>
        <taxon>Massarineae</taxon>
        <taxon>Trematosphaeriaceae</taxon>
        <taxon>Trematosphaeria</taxon>
    </lineage>
</organism>
<keyword evidence="3 7" id="KW-1133">Transmembrane helix</keyword>
<feature type="compositionally biased region" description="Basic residues" evidence="6">
    <location>
        <begin position="315"/>
        <end position="329"/>
    </location>
</feature>
<dbReference type="RefSeq" id="XP_033690306.1">
    <property type="nucleotide sequence ID" value="XM_033826535.1"/>
</dbReference>
<comment type="subcellular location">
    <subcellularLocation>
        <location evidence="1">Membrane</location>
        <topology evidence="1">Multi-pass membrane protein</topology>
    </subcellularLocation>
</comment>
<dbReference type="GO" id="GO:0016020">
    <property type="term" value="C:membrane"/>
    <property type="evidence" value="ECO:0007669"/>
    <property type="project" value="UniProtKB-SubCell"/>
</dbReference>
<feature type="transmembrane region" description="Helical" evidence="7">
    <location>
        <begin position="177"/>
        <end position="197"/>
    </location>
</feature>
<evidence type="ECO:0000313" key="10">
    <source>
        <dbReference type="Proteomes" id="UP000800094"/>
    </source>
</evidence>
<feature type="region of interest" description="Disordered" evidence="6">
    <location>
        <begin position="315"/>
        <end position="353"/>
    </location>
</feature>
<feature type="compositionally biased region" description="Basic and acidic residues" evidence="6">
    <location>
        <begin position="462"/>
        <end position="472"/>
    </location>
</feature>
<accession>A0A6A6IZG1</accession>
<evidence type="ECO:0000256" key="1">
    <source>
        <dbReference type="ARBA" id="ARBA00004141"/>
    </source>
</evidence>
<feature type="transmembrane region" description="Helical" evidence="7">
    <location>
        <begin position="20"/>
        <end position="39"/>
    </location>
</feature>
<gene>
    <name evidence="9" type="ORF">BU26DRAFT_500892</name>
</gene>
<feature type="transmembrane region" description="Helical" evidence="7">
    <location>
        <begin position="94"/>
        <end position="115"/>
    </location>
</feature>
<dbReference type="EMBL" id="ML987190">
    <property type="protein sequence ID" value="KAF2255302.1"/>
    <property type="molecule type" value="Genomic_DNA"/>
</dbReference>
<keyword evidence="10" id="KW-1185">Reference proteome</keyword>
<evidence type="ECO:0000313" key="9">
    <source>
        <dbReference type="EMBL" id="KAF2255302.1"/>
    </source>
</evidence>
<dbReference type="InterPro" id="IPR049326">
    <property type="entry name" value="Rhodopsin_dom_fungi"/>
</dbReference>
<proteinExistence type="inferred from homology"/>